<dbReference type="InParanoid" id="A0A3P8WHL6"/>
<evidence type="ECO:0000313" key="3">
    <source>
        <dbReference type="Ensembl" id="ENSCSEP00000026229.1"/>
    </source>
</evidence>
<dbReference type="InterPro" id="IPR014716">
    <property type="entry name" value="Fibrinogen_a/b/g_C_1"/>
</dbReference>
<dbReference type="Ensembl" id="ENSCSET00000026571.1">
    <property type="protein sequence ID" value="ENSCSEP00000026229.1"/>
    <property type="gene ID" value="ENSCSEG00000016745.1"/>
</dbReference>
<dbReference type="InterPro" id="IPR050373">
    <property type="entry name" value="Fibrinogen_C-term_domain"/>
</dbReference>
<dbReference type="InterPro" id="IPR002181">
    <property type="entry name" value="Fibrinogen_a/b/g_C_dom"/>
</dbReference>
<proteinExistence type="predicted"/>
<protein>
    <submittedName>
        <fullName evidence="3">Angiopoietin like 3</fullName>
    </submittedName>
</protein>
<keyword evidence="4" id="KW-1185">Reference proteome</keyword>
<evidence type="ECO:0000313" key="4">
    <source>
        <dbReference type="Proteomes" id="UP000265120"/>
    </source>
</evidence>
<reference evidence="3" key="1">
    <citation type="submission" date="2025-08" db="UniProtKB">
        <authorList>
            <consortium name="Ensembl"/>
        </authorList>
    </citation>
    <scope>IDENTIFICATION</scope>
</reference>
<dbReference type="SUPFAM" id="SSF56496">
    <property type="entry name" value="Fibrinogen C-terminal domain-like"/>
    <property type="match status" value="1"/>
</dbReference>
<keyword evidence="1" id="KW-0175">Coiled coil</keyword>
<dbReference type="CDD" id="cd00087">
    <property type="entry name" value="FReD"/>
    <property type="match status" value="1"/>
</dbReference>
<reference evidence="3" key="2">
    <citation type="submission" date="2025-09" db="UniProtKB">
        <authorList>
            <consortium name="Ensembl"/>
        </authorList>
    </citation>
    <scope>IDENTIFICATION</scope>
</reference>
<organism evidence="3 4">
    <name type="scientific">Cynoglossus semilaevis</name>
    <name type="common">Tongue sole</name>
    <dbReference type="NCBI Taxonomy" id="244447"/>
    <lineage>
        <taxon>Eukaryota</taxon>
        <taxon>Metazoa</taxon>
        <taxon>Chordata</taxon>
        <taxon>Craniata</taxon>
        <taxon>Vertebrata</taxon>
        <taxon>Euteleostomi</taxon>
        <taxon>Actinopterygii</taxon>
        <taxon>Neopterygii</taxon>
        <taxon>Teleostei</taxon>
        <taxon>Neoteleostei</taxon>
        <taxon>Acanthomorphata</taxon>
        <taxon>Carangaria</taxon>
        <taxon>Pleuronectiformes</taxon>
        <taxon>Pleuronectoidei</taxon>
        <taxon>Cynoglossidae</taxon>
        <taxon>Cynoglossinae</taxon>
        <taxon>Cynoglossus</taxon>
    </lineage>
</organism>
<accession>A0A3P8WHL6</accession>
<dbReference type="InterPro" id="IPR036056">
    <property type="entry name" value="Fibrinogen-like_C"/>
</dbReference>
<dbReference type="Gene3D" id="3.90.215.10">
    <property type="entry name" value="Gamma Fibrinogen, chain A, domain 1"/>
    <property type="match status" value="1"/>
</dbReference>
<dbReference type="GeneTree" id="ENSGT00940000156746"/>
<dbReference type="PROSITE" id="PS51406">
    <property type="entry name" value="FIBRINOGEN_C_2"/>
    <property type="match status" value="1"/>
</dbReference>
<name>A0A3P8WHL6_CYNSE</name>
<evidence type="ECO:0000256" key="1">
    <source>
        <dbReference type="SAM" id="Coils"/>
    </source>
</evidence>
<feature type="domain" description="Fibrinogen C-terminal" evidence="2">
    <location>
        <begin position="198"/>
        <end position="421"/>
    </location>
</feature>
<dbReference type="OMA" id="GQINTIF"/>
<dbReference type="SMART" id="SM00186">
    <property type="entry name" value="FBG"/>
    <property type="match status" value="1"/>
</dbReference>
<dbReference type="AlphaFoldDB" id="A0A3P8WHL6"/>
<dbReference type="Proteomes" id="UP000265120">
    <property type="component" value="Unassembled WGS sequence"/>
</dbReference>
<dbReference type="GO" id="GO:0042632">
    <property type="term" value="P:cholesterol homeostasis"/>
    <property type="evidence" value="ECO:0007669"/>
    <property type="project" value="TreeGrafter"/>
</dbReference>
<dbReference type="GO" id="GO:0009395">
    <property type="term" value="P:phospholipid catabolic process"/>
    <property type="evidence" value="ECO:0007669"/>
    <property type="project" value="TreeGrafter"/>
</dbReference>
<sequence>AENSRCWLSPAATASRTKYTPTDINTAETRSRFAALDDVRLLANGLLQLGHSLREFVQRTKGQINDIFQKLNIFDRSFYQLSVLTSEIKEEGEELKKTTVVLKANSEEIKGMSAQINSKVENILQERSQLESKVDVLEMRLSSLSQGLVTSEQVAEINDLKAVIHSQERSITELLKAVRDQSDQINFQKTKIKNLEEKPSSSHPPLPSSPFLSFFFGPPEGAGWVNPFSMSPHTTCLSVTVPLYYGATVIQRRINGSVNFDQTWEKYEHGFGDLQGEFWLGLGKIHTLAAQGNTVLDIQLEDWKHSRHFVKYRFYLEGPESNYTIHLKYLSGDLPDLMGNHAGVTFSTRDRDKDGHRDSNCAHQQTGGWWFNVCGDTNPNGRYFHVRPKGRSERRRGVQWKSPQKVSYSFRLTQISVHPGPPFFPTPASPSSFAFF</sequence>
<dbReference type="Pfam" id="PF00147">
    <property type="entry name" value="Fibrinogen_C"/>
    <property type="match status" value="1"/>
</dbReference>
<dbReference type="GO" id="GO:0055091">
    <property type="term" value="P:phospholipid homeostasis"/>
    <property type="evidence" value="ECO:0007669"/>
    <property type="project" value="TreeGrafter"/>
</dbReference>
<dbReference type="PANTHER" id="PTHR19143">
    <property type="entry name" value="FIBRINOGEN/TENASCIN/ANGIOPOEITIN"/>
    <property type="match status" value="1"/>
</dbReference>
<dbReference type="GO" id="GO:0005615">
    <property type="term" value="C:extracellular space"/>
    <property type="evidence" value="ECO:0007669"/>
    <property type="project" value="TreeGrafter"/>
</dbReference>
<evidence type="ECO:0000259" key="2">
    <source>
        <dbReference type="PROSITE" id="PS51406"/>
    </source>
</evidence>
<dbReference type="STRING" id="244447.ENSCSEP00000026229"/>
<dbReference type="PANTHER" id="PTHR19143:SF222">
    <property type="entry name" value="ANGIOPOIETIN-RELATED PROTEIN 3"/>
    <property type="match status" value="1"/>
</dbReference>
<feature type="coiled-coil region" evidence="1">
    <location>
        <begin position="113"/>
        <end position="140"/>
    </location>
</feature>
<dbReference type="GO" id="GO:0070328">
    <property type="term" value="P:triglyceride homeostasis"/>
    <property type="evidence" value="ECO:0007669"/>
    <property type="project" value="TreeGrafter"/>
</dbReference>